<dbReference type="SUPFAM" id="SSF54862">
    <property type="entry name" value="4Fe-4S ferredoxins"/>
    <property type="match status" value="1"/>
</dbReference>
<protein>
    <submittedName>
        <fullName evidence="1">Unannotated protein</fullName>
    </submittedName>
</protein>
<proteinExistence type="predicted"/>
<dbReference type="AlphaFoldDB" id="A0A6J7JD06"/>
<reference evidence="1" key="1">
    <citation type="submission" date="2020-05" db="EMBL/GenBank/DDBJ databases">
        <authorList>
            <person name="Chiriac C."/>
            <person name="Salcher M."/>
            <person name="Ghai R."/>
            <person name="Kavagutti S V."/>
        </authorList>
    </citation>
    <scope>NUCLEOTIDE SEQUENCE</scope>
</reference>
<sequence>MSKHVRRQLHLDPTLCDAHGFCAELLPDLIDLDEWGYPVFIAGGLVTDIPEGSAGEAKRAVAACPVGALRLTKHA</sequence>
<dbReference type="Pfam" id="PF13459">
    <property type="entry name" value="Fer4_15"/>
    <property type="match status" value="1"/>
</dbReference>
<accession>A0A6J7JD06</accession>
<organism evidence="1">
    <name type="scientific">freshwater metagenome</name>
    <dbReference type="NCBI Taxonomy" id="449393"/>
    <lineage>
        <taxon>unclassified sequences</taxon>
        <taxon>metagenomes</taxon>
        <taxon>ecological metagenomes</taxon>
    </lineage>
</organism>
<name>A0A6J7JD06_9ZZZZ</name>
<dbReference type="EMBL" id="CAFBNE010000020">
    <property type="protein sequence ID" value="CAB4940631.1"/>
    <property type="molecule type" value="Genomic_DNA"/>
</dbReference>
<dbReference type="Gene3D" id="3.30.70.20">
    <property type="match status" value="1"/>
</dbReference>
<evidence type="ECO:0000313" key="1">
    <source>
        <dbReference type="EMBL" id="CAB4940631.1"/>
    </source>
</evidence>
<gene>
    <name evidence="1" type="ORF">UFOPK3772_00898</name>
</gene>